<evidence type="ECO:0000313" key="9">
    <source>
        <dbReference type="Proteomes" id="UP000696931"/>
    </source>
</evidence>
<evidence type="ECO:0000259" key="7">
    <source>
        <dbReference type="SMART" id="SM01340"/>
    </source>
</evidence>
<dbReference type="InterPro" id="IPR020568">
    <property type="entry name" value="Ribosomal_Su5_D2-typ_SF"/>
</dbReference>
<dbReference type="EMBL" id="JACRIW010000048">
    <property type="protein sequence ID" value="MBI5169303.1"/>
    <property type="molecule type" value="Genomic_DNA"/>
</dbReference>
<dbReference type="InterPro" id="IPR002099">
    <property type="entry name" value="MutL/Mlh/PMS"/>
</dbReference>
<dbReference type="GO" id="GO:0005524">
    <property type="term" value="F:ATP binding"/>
    <property type="evidence" value="ECO:0007669"/>
    <property type="project" value="InterPro"/>
</dbReference>
<dbReference type="InterPro" id="IPR038973">
    <property type="entry name" value="MutL/Mlh/Pms-like"/>
</dbReference>
<dbReference type="GO" id="GO:0140664">
    <property type="term" value="F:ATP-dependent DNA damage sensor activity"/>
    <property type="evidence" value="ECO:0007669"/>
    <property type="project" value="InterPro"/>
</dbReference>
<keyword evidence="8" id="KW-0378">Hydrolase</keyword>
<gene>
    <name evidence="4 8" type="primary">mutL</name>
    <name evidence="8" type="ORF">HZA61_07445</name>
</gene>
<organism evidence="8 9">
    <name type="scientific">Eiseniibacteriota bacterium</name>
    <dbReference type="NCBI Taxonomy" id="2212470"/>
    <lineage>
        <taxon>Bacteria</taxon>
        <taxon>Candidatus Eiseniibacteriota</taxon>
    </lineage>
</organism>
<protein>
    <recommendedName>
        <fullName evidence="4">DNA mismatch repair protein MutL</fullName>
    </recommendedName>
</protein>
<sequence length="586" mass="63558">MARPILRLSPETASRIAAGEVIERPLSALKEVLENALDAGAHAVEVRVDKALDHGFLVADDGGGIAPGDLELALERHATSKLKSLDDLDLLATLGFRGEALPSIAAVSRMRITSRPAGEEAATFVAVEGGELREKGAAARAFGTTVEVRDLFFNTPARRKFLHSPGGELRAAIRMIESYALSLPTTAFRLVVDQKERFDWAAVASQRERAAQIWGQRHAEQLLEAHGERAGMRLSMLLGLPEHARSTREGQVFLVNSRWVQSPALSQALRHAYGNLLPGGRFPSAVVWLDVPADRLDVNVHPTKREVRFADDDTVFSFVAGTAAQPLTRIYPPFTVVPGRQGGDEALPAWAERVREQPVVDESQLGLALPASPASEPSPAAAHGEGATPAPAPRPAAPEPELWQLHRTYILAPVRGGLVIVDQHAAHERILYEEARARLEGTQGTAQGLLFPVLVDLTRAQFELLLEVGPHLRQLGWDLSPLSAPTVVINGVPSGLRVENPGQLLQDVLDGIGEGVPTAQDSLVERLACSHACHAAWRAGDTLSREEMRALVDKLFATSRPHGDPHGRPTFVRLDLEELHRRFGRS</sequence>
<dbReference type="HAMAP" id="MF_00149">
    <property type="entry name" value="DNA_mis_repair"/>
    <property type="match status" value="1"/>
</dbReference>
<feature type="region of interest" description="Disordered" evidence="5">
    <location>
        <begin position="369"/>
        <end position="398"/>
    </location>
</feature>
<dbReference type="InterPro" id="IPR036890">
    <property type="entry name" value="HATPase_C_sf"/>
</dbReference>
<dbReference type="InterPro" id="IPR014762">
    <property type="entry name" value="DNA_mismatch_repair_CS"/>
</dbReference>
<dbReference type="PROSITE" id="PS00058">
    <property type="entry name" value="DNA_MISMATCH_REPAIR_1"/>
    <property type="match status" value="1"/>
</dbReference>
<evidence type="ECO:0000256" key="3">
    <source>
        <dbReference type="ARBA" id="ARBA00023204"/>
    </source>
</evidence>
<evidence type="ECO:0000256" key="1">
    <source>
        <dbReference type="ARBA" id="ARBA00006082"/>
    </source>
</evidence>
<dbReference type="AlphaFoldDB" id="A0A933W2W8"/>
<dbReference type="PANTHER" id="PTHR10073:SF12">
    <property type="entry name" value="DNA MISMATCH REPAIR PROTEIN MLH1"/>
    <property type="match status" value="1"/>
</dbReference>
<evidence type="ECO:0000313" key="8">
    <source>
        <dbReference type="EMBL" id="MBI5169303.1"/>
    </source>
</evidence>
<keyword evidence="2 4" id="KW-0227">DNA damage</keyword>
<dbReference type="InterPro" id="IPR014721">
    <property type="entry name" value="Ribsml_uS5_D2-typ_fold_subgr"/>
</dbReference>
<comment type="function">
    <text evidence="4">This protein is involved in the repair of mismatches in DNA. It is required for dam-dependent methyl-directed DNA mismatch repair. May act as a 'molecular matchmaker', a protein that promotes the formation of a stable complex between two or more DNA-binding proteins in an ATP-dependent manner without itself being part of a final effector complex.</text>
</comment>
<dbReference type="FunFam" id="3.30.565.10:FF:000003">
    <property type="entry name" value="DNA mismatch repair endonuclease MutL"/>
    <property type="match status" value="1"/>
</dbReference>
<feature type="compositionally biased region" description="Low complexity" evidence="5">
    <location>
        <begin position="369"/>
        <end position="382"/>
    </location>
</feature>
<dbReference type="InterPro" id="IPR020667">
    <property type="entry name" value="DNA_mismatch_repair_MutL"/>
</dbReference>
<evidence type="ECO:0000256" key="2">
    <source>
        <dbReference type="ARBA" id="ARBA00022763"/>
    </source>
</evidence>
<dbReference type="GO" id="GO:0004519">
    <property type="term" value="F:endonuclease activity"/>
    <property type="evidence" value="ECO:0007669"/>
    <property type="project" value="UniProtKB-KW"/>
</dbReference>
<accession>A0A933W2W8</accession>
<feature type="domain" description="DNA mismatch repair protein S5" evidence="7">
    <location>
        <begin position="210"/>
        <end position="328"/>
    </location>
</feature>
<dbReference type="CDD" id="cd00782">
    <property type="entry name" value="MutL_Trans"/>
    <property type="match status" value="1"/>
</dbReference>
<dbReference type="Gene3D" id="3.30.1370.100">
    <property type="entry name" value="MutL, C-terminal domain, regulatory subdomain"/>
    <property type="match status" value="1"/>
</dbReference>
<dbReference type="Gene3D" id="3.30.1540.20">
    <property type="entry name" value="MutL, C-terminal domain, dimerisation subdomain"/>
    <property type="match status" value="1"/>
</dbReference>
<dbReference type="CDD" id="cd16926">
    <property type="entry name" value="HATPase_MutL-MLH-PMS-like"/>
    <property type="match status" value="1"/>
</dbReference>
<comment type="caution">
    <text evidence="8">The sequence shown here is derived from an EMBL/GenBank/DDBJ whole genome shotgun (WGS) entry which is preliminary data.</text>
</comment>
<keyword evidence="8" id="KW-0255">Endonuclease</keyword>
<dbReference type="Pfam" id="PF01119">
    <property type="entry name" value="DNA_mis_repair"/>
    <property type="match status" value="1"/>
</dbReference>
<dbReference type="Pfam" id="PF13589">
    <property type="entry name" value="HATPase_c_3"/>
    <property type="match status" value="1"/>
</dbReference>
<dbReference type="InterPro" id="IPR042121">
    <property type="entry name" value="MutL_C_regsub"/>
</dbReference>
<dbReference type="GO" id="GO:0032300">
    <property type="term" value="C:mismatch repair complex"/>
    <property type="evidence" value="ECO:0007669"/>
    <property type="project" value="InterPro"/>
</dbReference>
<dbReference type="GO" id="GO:0016887">
    <property type="term" value="F:ATP hydrolysis activity"/>
    <property type="evidence" value="ECO:0007669"/>
    <property type="project" value="InterPro"/>
</dbReference>
<dbReference type="InterPro" id="IPR042120">
    <property type="entry name" value="MutL_C_dimsub"/>
</dbReference>
<dbReference type="NCBIfam" id="TIGR00585">
    <property type="entry name" value="mutl"/>
    <property type="match status" value="1"/>
</dbReference>
<dbReference type="GO" id="GO:0030983">
    <property type="term" value="F:mismatched DNA binding"/>
    <property type="evidence" value="ECO:0007669"/>
    <property type="project" value="InterPro"/>
</dbReference>
<dbReference type="GO" id="GO:0006298">
    <property type="term" value="P:mismatch repair"/>
    <property type="evidence" value="ECO:0007669"/>
    <property type="project" value="UniProtKB-UniRule"/>
</dbReference>
<dbReference type="InterPro" id="IPR037198">
    <property type="entry name" value="MutL_C_sf"/>
</dbReference>
<evidence type="ECO:0000256" key="4">
    <source>
        <dbReference type="HAMAP-Rule" id="MF_00149"/>
    </source>
</evidence>
<dbReference type="Pfam" id="PF08676">
    <property type="entry name" value="MutL_C"/>
    <property type="match status" value="1"/>
</dbReference>
<evidence type="ECO:0000256" key="5">
    <source>
        <dbReference type="SAM" id="MobiDB-lite"/>
    </source>
</evidence>
<dbReference type="SMART" id="SM01340">
    <property type="entry name" value="DNA_mis_repair"/>
    <property type="match status" value="1"/>
</dbReference>
<dbReference type="Proteomes" id="UP000696931">
    <property type="component" value="Unassembled WGS sequence"/>
</dbReference>
<dbReference type="InterPro" id="IPR013507">
    <property type="entry name" value="DNA_mismatch_S5_2-like"/>
</dbReference>
<reference evidence="8" key="1">
    <citation type="submission" date="2020-07" db="EMBL/GenBank/DDBJ databases">
        <title>Huge and variable diversity of episymbiotic CPR bacteria and DPANN archaea in groundwater ecosystems.</title>
        <authorList>
            <person name="He C.Y."/>
            <person name="Keren R."/>
            <person name="Whittaker M."/>
            <person name="Farag I.F."/>
            <person name="Doudna J."/>
            <person name="Cate J.H.D."/>
            <person name="Banfield J.F."/>
        </authorList>
    </citation>
    <scope>NUCLEOTIDE SEQUENCE</scope>
    <source>
        <strain evidence="8">NC_groundwater_1813_Pr3_B-0.1um_71_17</strain>
    </source>
</reference>
<dbReference type="Gene3D" id="3.30.230.10">
    <property type="match status" value="1"/>
</dbReference>
<name>A0A933W2W8_UNCEI</name>
<dbReference type="Gene3D" id="3.30.565.10">
    <property type="entry name" value="Histidine kinase-like ATPase, C-terminal domain"/>
    <property type="match status" value="1"/>
</dbReference>
<proteinExistence type="inferred from homology"/>
<keyword evidence="3 4" id="KW-0234">DNA repair</keyword>
<dbReference type="InterPro" id="IPR014790">
    <property type="entry name" value="MutL_C"/>
</dbReference>
<dbReference type="SUPFAM" id="SSF54211">
    <property type="entry name" value="Ribosomal protein S5 domain 2-like"/>
    <property type="match status" value="1"/>
</dbReference>
<comment type="similarity">
    <text evidence="1 4">Belongs to the DNA mismatch repair MutL/HexB family.</text>
</comment>
<dbReference type="PANTHER" id="PTHR10073">
    <property type="entry name" value="DNA MISMATCH REPAIR PROTEIN MLH, PMS, MUTL"/>
    <property type="match status" value="1"/>
</dbReference>
<evidence type="ECO:0000259" key="6">
    <source>
        <dbReference type="SMART" id="SM00853"/>
    </source>
</evidence>
<keyword evidence="8" id="KW-0540">Nuclease</keyword>
<dbReference type="SUPFAM" id="SSF118116">
    <property type="entry name" value="DNA mismatch repair protein MutL"/>
    <property type="match status" value="1"/>
</dbReference>
<dbReference type="SUPFAM" id="SSF55874">
    <property type="entry name" value="ATPase domain of HSP90 chaperone/DNA topoisomerase II/histidine kinase"/>
    <property type="match status" value="1"/>
</dbReference>
<feature type="domain" description="MutL C-terminal dimerisation" evidence="6">
    <location>
        <begin position="401"/>
        <end position="543"/>
    </location>
</feature>
<dbReference type="SMART" id="SM00853">
    <property type="entry name" value="MutL_C"/>
    <property type="match status" value="1"/>
</dbReference>